<keyword evidence="2" id="KW-0812">Transmembrane</keyword>
<evidence type="ECO:0000256" key="2">
    <source>
        <dbReference type="SAM" id="Phobius"/>
    </source>
</evidence>
<accession>D8TZW3</accession>
<protein>
    <submittedName>
        <fullName evidence="3">Uncharacterized protein</fullName>
    </submittedName>
</protein>
<keyword evidence="4" id="KW-1185">Reference proteome</keyword>
<feature type="transmembrane region" description="Helical" evidence="2">
    <location>
        <begin position="797"/>
        <end position="823"/>
    </location>
</feature>
<dbReference type="InParanoid" id="D8TZW3"/>
<feature type="transmembrane region" description="Helical" evidence="2">
    <location>
        <begin position="957"/>
        <end position="977"/>
    </location>
</feature>
<reference evidence="3 4" key="1">
    <citation type="journal article" date="2010" name="Science">
        <title>Genomic analysis of organismal complexity in the multicellular green alga Volvox carteri.</title>
        <authorList>
            <person name="Prochnik S.E."/>
            <person name="Umen J."/>
            <person name="Nedelcu A.M."/>
            <person name="Hallmann A."/>
            <person name="Miller S.M."/>
            <person name="Nishii I."/>
            <person name="Ferris P."/>
            <person name="Kuo A."/>
            <person name="Mitros T."/>
            <person name="Fritz-Laylin L.K."/>
            <person name="Hellsten U."/>
            <person name="Chapman J."/>
            <person name="Simakov O."/>
            <person name="Rensing S.A."/>
            <person name="Terry A."/>
            <person name="Pangilinan J."/>
            <person name="Kapitonov V."/>
            <person name="Jurka J."/>
            <person name="Salamov A."/>
            <person name="Shapiro H."/>
            <person name="Schmutz J."/>
            <person name="Grimwood J."/>
            <person name="Lindquist E."/>
            <person name="Lucas S."/>
            <person name="Grigoriev I.V."/>
            <person name="Schmitt R."/>
            <person name="Kirk D."/>
            <person name="Rokhsar D.S."/>
        </authorList>
    </citation>
    <scope>NUCLEOTIDE SEQUENCE [LARGE SCALE GENOMIC DNA]</scope>
    <source>
        <strain evidence="4">f. Nagariensis / Eve</strain>
    </source>
</reference>
<evidence type="ECO:0000256" key="1">
    <source>
        <dbReference type="SAM" id="MobiDB-lite"/>
    </source>
</evidence>
<feature type="transmembrane region" description="Helical" evidence="2">
    <location>
        <begin position="59"/>
        <end position="77"/>
    </location>
</feature>
<feature type="transmembrane region" description="Helical" evidence="2">
    <location>
        <begin position="764"/>
        <end position="785"/>
    </location>
</feature>
<proteinExistence type="predicted"/>
<dbReference type="RefSeq" id="XP_002951891.1">
    <property type="nucleotide sequence ID" value="XM_002951845.1"/>
</dbReference>
<dbReference type="OrthoDB" id="535506at2759"/>
<dbReference type="KEGG" id="vcn:VOLCADRAFT_92525"/>
<name>D8TZW3_VOLCA</name>
<feature type="transmembrane region" description="Helical" evidence="2">
    <location>
        <begin position="115"/>
        <end position="133"/>
    </location>
</feature>
<feature type="region of interest" description="Disordered" evidence="1">
    <location>
        <begin position="262"/>
        <end position="284"/>
    </location>
</feature>
<dbReference type="Proteomes" id="UP000001058">
    <property type="component" value="Unassembled WGS sequence"/>
</dbReference>
<sequence>MNGSLQIYPPVGVQPTDSCPDAPWKKWKLLHTSPPDYDPLHWSKTQWQKYIVNYPLRSAGLSLAFFLIGLGALLLALTWRLVQWCVSCGHCQRSCGASTDDTRFLGDTKHRYLKAWTYLLIAGALSMVVWGMLAMDRSLVADLWDDFNGGMKYGNSVSKNLELLKLHSCVVRLSLPPSCARFLQGNLMVTIPDSLRKTEQVVTDLVGADRLGVLVQTSFNFSDNTVATMGSLRTDAGTFYAALNGKLLPGLAVLSRQLGGGTTEEAAQDGGGGGAAGHRRRLAQSTTTTSSSYGTLYGALPALNSSLPVILTANSMRATILGRLQTLQSKLAAVAAAPSLSPGSTELLELSAAMDQSPLSQWDTQLAQINTAFQVYAAARTGAAFKDAKKAADDVVAGASFLTATAVTQLHNRVTVAAQQLNRDTAFDGVKALREALVNISQELMDVSSWAVNADNGTKISIVYVSNFLVGALNDYIAGDTSNGLGATLGDDGLESGSSSGGSGLLALGDKSGVVTNVTAFLQAVSNVRAIAASLNNSAAAMSGAAATAANTAAAGPDPAASVTQVTAVFRPALAALNNPIGAVATALMLYGNNPRTANAAALRAAASNAATLVGVAATSFAAPLANAAGLEAASRSLQSALDPVQILSSSIDSTAQSTYDSLVMLGTEIGLYQAGLEALLSLMSELPDGVAAKTEITTLAYGIQDKVSEMSSDVLSALGSAATGVQSALDDLQQLDSFVSDLLSPGNDFSEEHQQKSKDINDIAYPAAMGAWGLGAALLLLLAVSIHRNWPAGIVMFGLALLVYITLSQVITSAGAFAMGALRDGCDNVEQLAMTELVEHSNKPKMAVMLSFYLFNVPPSQEVMMQAAFNLNVSNTRLQLAALNQTLMERIESSYSLRGTAAELVNTLHTQGSSAKSMFEGIMNMLRYDAVHGRYKNAKSTACCDTGNFGYHEWCAITAMAALSFGALVSAAYLLARMDGVRQRKRGCCSCCSCACYKSHSRYSADEEEAHREDQFVKEAKKIKELQQGPGHLPHPHPQPHPHYFPATNQPLDMGGSSTSSGMTSATGGVVHGGGGVAAMGIPAVAAQLPVGFMTAAASIACGVAVAGAALRPPAPDVYAAPSAPPMTFGK</sequence>
<keyword evidence="2" id="KW-0472">Membrane</keyword>
<keyword evidence="2" id="KW-1133">Transmembrane helix</keyword>
<dbReference type="AlphaFoldDB" id="D8TZW3"/>
<evidence type="ECO:0000313" key="4">
    <source>
        <dbReference type="Proteomes" id="UP000001058"/>
    </source>
</evidence>
<evidence type="ECO:0000313" key="3">
    <source>
        <dbReference type="EMBL" id="EFJ46996.1"/>
    </source>
</evidence>
<dbReference type="EMBL" id="GL378347">
    <property type="protein sequence ID" value="EFJ46996.1"/>
    <property type="molecule type" value="Genomic_DNA"/>
</dbReference>
<organism evidence="4">
    <name type="scientific">Volvox carteri f. nagariensis</name>
    <dbReference type="NCBI Taxonomy" id="3068"/>
    <lineage>
        <taxon>Eukaryota</taxon>
        <taxon>Viridiplantae</taxon>
        <taxon>Chlorophyta</taxon>
        <taxon>core chlorophytes</taxon>
        <taxon>Chlorophyceae</taxon>
        <taxon>CS clade</taxon>
        <taxon>Chlamydomonadales</taxon>
        <taxon>Volvocaceae</taxon>
        <taxon>Volvox</taxon>
    </lineage>
</organism>
<gene>
    <name evidence="3" type="ORF">VOLCADRAFT_92525</name>
</gene>
<dbReference type="GeneID" id="9615975"/>